<evidence type="ECO:0000313" key="3">
    <source>
        <dbReference type="Proteomes" id="UP001299970"/>
    </source>
</evidence>
<dbReference type="Proteomes" id="UP001299970">
    <property type="component" value="Unassembled WGS sequence"/>
</dbReference>
<keyword evidence="3" id="KW-1185">Reference proteome</keyword>
<evidence type="ECO:0000313" key="2">
    <source>
        <dbReference type="EMBL" id="MCH6171397.1"/>
    </source>
</evidence>
<dbReference type="PANTHER" id="PTHR33797:SF2">
    <property type="entry name" value="ORGANIC HYDROPEROXIDE RESISTANCE PROTEIN-LIKE"/>
    <property type="match status" value="1"/>
</dbReference>
<dbReference type="EMBL" id="JAKXMK010000042">
    <property type="protein sequence ID" value="MCH6171397.1"/>
    <property type="molecule type" value="Genomic_DNA"/>
</dbReference>
<dbReference type="InterPro" id="IPR036102">
    <property type="entry name" value="OsmC/Ohrsf"/>
</dbReference>
<organism evidence="2 3">
    <name type="scientific">Pseudonocardia alaniniphila</name>
    <dbReference type="NCBI Taxonomy" id="75291"/>
    <lineage>
        <taxon>Bacteria</taxon>
        <taxon>Bacillati</taxon>
        <taxon>Actinomycetota</taxon>
        <taxon>Actinomycetes</taxon>
        <taxon>Pseudonocardiales</taxon>
        <taxon>Pseudonocardiaceae</taxon>
        <taxon>Pseudonocardia</taxon>
    </lineage>
</organism>
<dbReference type="Pfam" id="PF02566">
    <property type="entry name" value="OsmC"/>
    <property type="match status" value="1"/>
</dbReference>
<protein>
    <submittedName>
        <fullName evidence="2">Ohr family peroxiredoxin</fullName>
    </submittedName>
</protein>
<comment type="caution">
    <text evidence="2">The sequence shown here is derived from an EMBL/GenBank/DDBJ whole genome shotgun (WGS) entry which is preliminary data.</text>
</comment>
<dbReference type="SUPFAM" id="SSF82784">
    <property type="entry name" value="OsmC-like"/>
    <property type="match status" value="1"/>
</dbReference>
<proteinExistence type="inferred from homology"/>
<dbReference type="InterPro" id="IPR015946">
    <property type="entry name" value="KH_dom-like_a/b"/>
</dbReference>
<evidence type="ECO:0000256" key="1">
    <source>
        <dbReference type="ARBA" id="ARBA00007378"/>
    </source>
</evidence>
<gene>
    <name evidence="2" type="ORF">MMF94_37380</name>
</gene>
<dbReference type="RefSeq" id="WP_241042200.1">
    <property type="nucleotide sequence ID" value="NZ_BAAAJF010000048.1"/>
</dbReference>
<sequence length="143" mass="14721">MTENTYTAVVTAAGEGRNGGRALSDDGLLDVTLAIPKAMGGVGGATNPEQLLAAGWASCFLGAVKRVAAQKKVPVTNLAVIADVTLHHDTQLDEFLLSAALHIELSGVDQQTADELGAGAHQICPYSKATRDNVPVTIDATVV</sequence>
<comment type="similarity">
    <text evidence="1">Belongs to the OsmC/Ohr family.</text>
</comment>
<dbReference type="PANTHER" id="PTHR33797">
    <property type="entry name" value="ORGANIC HYDROPEROXIDE RESISTANCE PROTEIN-LIKE"/>
    <property type="match status" value="1"/>
</dbReference>
<reference evidence="2 3" key="1">
    <citation type="submission" date="2022-03" db="EMBL/GenBank/DDBJ databases">
        <title>Pseudonocardia alaer sp. nov., a novel actinomycete isolated from reed forest soil.</title>
        <authorList>
            <person name="Wang L."/>
        </authorList>
    </citation>
    <scope>NUCLEOTIDE SEQUENCE [LARGE SCALE GENOMIC DNA]</scope>
    <source>
        <strain evidence="2 3">Y-16303</strain>
    </source>
</reference>
<name>A0ABS9TSA9_9PSEU</name>
<dbReference type="InterPro" id="IPR003718">
    <property type="entry name" value="OsmC/Ohr_fam"/>
</dbReference>
<dbReference type="Gene3D" id="2.20.25.10">
    <property type="match status" value="1"/>
</dbReference>
<dbReference type="NCBIfam" id="TIGR03561">
    <property type="entry name" value="organ_hyd_perox"/>
    <property type="match status" value="1"/>
</dbReference>
<dbReference type="InterPro" id="IPR019953">
    <property type="entry name" value="OHR"/>
</dbReference>
<accession>A0ABS9TSA9</accession>
<dbReference type="Gene3D" id="3.30.300.20">
    <property type="match status" value="1"/>
</dbReference>